<reference evidence="1" key="2">
    <citation type="submission" date="2020-09" db="EMBL/GenBank/DDBJ databases">
        <authorList>
            <person name="Sun Q."/>
            <person name="Ohkuma M."/>
        </authorList>
    </citation>
    <scope>NUCLEOTIDE SEQUENCE</scope>
    <source>
        <strain evidence="1">JCM 4434</strain>
    </source>
</reference>
<dbReference type="AlphaFoldDB" id="A0A8H9LRB7"/>
<name>A0A8H9LRB7_KITAU</name>
<dbReference type="Proteomes" id="UP000610124">
    <property type="component" value="Unassembled WGS sequence"/>
</dbReference>
<organism evidence="1 2">
    <name type="scientific">Kitasatospora aureofaciens</name>
    <name type="common">Streptomyces aureofaciens</name>
    <dbReference type="NCBI Taxonomy" id="1894"/>
    <lineage>
        <taxon>Bacteria</taxon>
        <taxon>Bacillati</taxon>
        <taxon>Actinomycetota</taxon>
        <taxon>Actinomycetes</taxon>
        <taxon>Kitasatosporales</taxon>
        <taxon>Streptomycetaceae</taxon>
        <taxon>Kitasatospora</taxon>
    </lineage>
</organism>
<accession>A0A8H9LRB7</accession>
<sequence length="237" mass="25304">MIRPPETLLEEPGKRLSHGGVLDTPSGLFTVLVLECPSPPAREESVPSWTVYLTEPGTRHAVLALPRAMAAPDHGVHFIACSFGPVPDPTRMLMVVQHRDLPRVRTVDLRTLPSAGHGALSWLATPGALRGTGPEPAHVWHCGLLRTPSLVFTHLEANPSVPDALAAPGWELSPYRSGGRSGPLAADFTPSRLLHGTSTGGDRFSSYDAIFEAPEAAASFTWTCVPLELSTTQSTRG</sequence>
<gene>
    <name evidence="1" type="ORF">GCM10010502_67350</name>
</gene>
<comment type="caution">
    <text evidence="1">The sequence shown here is derived from an EMBL/GenBank/DDBJ whole genome shotgun (WGS) entry which is preliminary data.</text>
</comment>
<evidence type="ECO:0000313" key="1">
    <source>
        <dbReference type="EMBL" id="GGV03163.1"/>
    </source>
</evidence>
<protein>
    <submittedName>
        <fullName evidence="1">Uncharacterized protein</fullName>
    </submittedName>
</protein>
<reference evidence="1" key="1">
    <citation type="journal article" date="2014" name="Int. J. Syst. Evol. Microbiol.">
        <title>Complete genome sequence of Corynebacterium casei LMG S-19264T (=DSM 44701T), isolated from a smear-ripened cheese.</title>
        <authorList>
            <consortium name="US DOE Joint Genome Institute (JGI-PGF)"/>
            <person name="Walter F."/>
            <person name="Albersmeier A."/>
            <person name="Kalinowski J."/>
            <person name="Ruckert C."/>
        </authorList>
    </citation>
    <scope>NUCLEOTIDE SEQUENCE</scope>
    <source>
        <strain evidence="1">JCM 4434</strain>
    </source>
</reference>
<dbReference type="EMBL" id="BMUB01000029">
    <property type="protein sequence ID" value="GGV03163.1"/>
    <property type="molecule type" value="Genomic_DNA"/>
</dbReference>
<evidence type="ECO:0000313" key="2">
    <source>
        <dbReference type="Proteomes" id="UP000610124"/>
    </source>
</evidence>
<proteinExistence type="predicted"/>